<keyword evidence="1" id="KW-0732">Signal</keyword>
<evidence type="ECO:0000256" key="1">
    <source>
        <dbReference type="SAM" id="SignalP"/>
    </source>
</evidence>
<organism evidence="2 3">
    <name type="scientific">Rhodohalobacter sulfatireducens</name>
    <dbReference type="NCBI Taxonomy" id="2911366"/>
    <lineage>
        <taxon>Bacteria</taxon>
        <taxon>Pseudomonadati</taxon>
        <taxon>Balneolota</taxon>
        <taxon>Balneolia</taxon>
        <taxon>Balneolales</taxon>
        <taxon>Balneolaceae</taxon>
        <taxon>Rhodohalobacter</taxon>
    </lineage>
</organism>
<dbReference type="EMBL" id="JAKLWS010000014">
    <property type="protein sequence ID" value="MCG2589318.1"/>
    <property type="molecule type" value="Genomic_DNA"/>
</dbReference>
<name>A0ABS9KEN1_9BACT</name>
<feature type="chain" id="PRO_5047489207" description="DUF3570 domain-containing protein" evidence="1">
    <location>
        <begin position="21"/>
        <end position="445"/>
    </location>
</feature>
<gene>
    <name evidence="2" type="ORF">L6773_12130</name>
</gene>
<proteinExistence type="predicted"/>
<reference evidence="2" key="2">
    <citation type="submission" date="2024-05" db="EMBL/GenBank/DDBJ databases">
        <title>Rhodohalobacter halophilus gen. nov., sp. nov., a moderately halophilic member of the family Balneolaceae.</title>
        <authorList>
            <person name="Xia J."/>
        </authorList>
    </citation>
    <scope>NUCLEOTIDE SEQUENCE</scope>
    <source>
        <strain evidence="2">WB101</strain>
    </source>
</reference>
<dbReference type="Proteomes" id="UP001165366">
    <property type="component" value="Unassembled WGS sequence"/>
</dbReference>
<sequence>MRKLLFGVIVCLCLPVQTFAQESVGFSEPDNIQPLLDYRLPEWGYTNFYLDFSTDGSFTNRESDAPNDDVLISLSPQYLRYKESESRISNASAGLLLNYDSFETNESEITEEHQRGIDIRLPFNLSEKLYKDNSDIFFTGSLFGILDFERDYERFIEDGIWKRENIHRDRGFLGFLSIGLGYGRLRNVNPLIRSLRLSERYQTLQTSQQFNNGDIVNASELFTQQYRYSQAYDRPMKYFWQDMNNVISPDLNQLNPYDLFYLTDVASENIGQRLEGWEIGVELDLRYNVSHHYRRNKLLSTEESNISSSELELQPNMYIRWYKNFTLRHQLGFESAYRYYYDLKNSDFNEHSLTSELSWLYTITDRFITNTIFLYRYNKNDYVPSSYYHLGRLGVNLNYFIENKLSFFVNARYSTQKIVETNESLLSRNFNFSAGLRYYFKRELF</sequence>
<comment type="caution">
    <text evidence="2">The sequence shown here is derived from an EMBL/GenBank/DDBJ whole genome shotgun (WGS) entry which is preliminary data.</text>
</comment>
<accession>A0ABS9KEN1</accession>
<reference evidence="2" key="1">
    <citation type="submission" date="2022-01" db="EMBL/GenBank/DDBJ databases">
        <authorList>
            <person name="Wang Y."/>
        </authorList>
    </citation>
    <scope>NUCLEOTIDE SEQUENCE</scope>
    <source>
        <strain evidence="2">WB101</strain>
    </source>
</reference>
<keyword evidence="3" id="KW-1185">Reference proteome</keyword>
<evidence type="ECO:0000313" key="2">
    <source>
        <dbReference type="EMBL" id="MCG2589318.1"/>
    </source>
</evidence>
<feature type="signal peptide" evidence="1">
    <location>
        <begin position="1"/>
        <end position="20"/>
    </location>
</feature>
<evidence type="ECO:0000313" key="3">
    <source>
        <dbReference type="Proteomes" id="UP001165366"/>
    </source>
</evidence>
<protein>
    <recommendedName>
        <fullName evidence="4">DUF3570 domain-containing protein</fullName>
    </recommendedName>
</protein>
<dbReference type="RefSeq" id="WP_237854680.1">
    <property type="nucleotide sequence ID" value="NZ_JAKLWS010000014.1"/>
</dbReference>
<evidence type="ECO:0008006" key="4">
    <source>
        <dbReference type="Google" id="ProtNLM"/>
    </source>
</evidence>